<protein>
    <submittedName>
        <fullName evidence="1">Uncharacterized protein</fullName>
    </submittedName>
</protein>
<accession>Q24VL1</accession>
<gene>
    <name evidence="1" type="ordered locus">DSY2142</name>
</gene>
<dbReference type="Proteomes" id="UP000001946">
    <property type="component" value="Chromosome"/>
</dbReference>
<keyword evidence="2" id="KW-1185">Reference proteome</keyword>
<evidence type="ECO:0000313" key="1">
    <source>
        <dbReference type="EMBL" id="BAE83931.1"/>
    </source>
</evidence>
<dbReference type="AlphaFoldDB" id="Q24VL1"/>
<organism evidence="1 2">
    <name type="scientific">Desulfitobacterium hafniense (strain Y51)</name>
    <dbReference type="NCBI Taxonomy" id="138119"/>
    <lineage>
        <taxon>Bacteria</taxon>
        <taxon>Bacillati</taxon>
        <taxon>Bacillota</taxon>
        <taxon>Clostridia</taxon>
        <taxon>Eubacteriales</taxon>
        <taxon>Desulfitobacteriaceae</taxon>
        <taxon>Desulfitobacterium</taxon>
    </lineage>
</organism>
<sequence length="80" mass="8692">MVSTTLMSRIPPSSPPVVMNIFLARIRFMAASASTAVKSSLGAGKVRLKVLPKVVAKVKRRIFFCVLSAIFRPSLKQNSS</sequence>
<dbReference type="KEGG" id="dsy:DSY2142"/>
<evidence type="ECO:0000313" key="2">
    <source>
        <dbReference type="Proteomes" id="UP000001946"/>
    </source>
</evidence>
<dbReference type="HOGENOM" id="CLU_2584009_0_0_9"/>
<dbReference type="EMBL" id="AP008230">
    <property type="protein sequence ID" value="BAE83931.1"/>
    <property type="molecule type" value="Genomic_DNA"/>
</dbReference>
<proteinExistence type="predicted"/>
<name>Q24VL1_DESHY</name>
<reference evidence="1 2" key="1">
    <citation type="journal article" date="2006" name="J. Bacteriol.">
        <title>Complete genome sequence of the dehalorespiring bacterium Desulfitobacterium hafniense Y51 and comparison with Dehalococcoides ethenogenes 195.</title>
        <authorList>
            <person name="Nonaka H."/>
            <person name="Keresztes G."/>
            <person name="Shinoda Y."/>
            <person name="Ikenaga Y."/>
            <person name="Abe M."/>
            <person name="Naito K."/>
            <person name="Inatomi K."/>
            <person name="Furukawa K."/>
            <person name="Inui M."/>
            <person name="Yukawa H."/>
        </authorList>
    </citation>
    <scope>NUCLEOTIDE SEQUENCE [LARGE SCALE GENOMIC DNA]</scope>
    <source>
        <strain evidence="1 2">Y51</strain>
    </source>
</reference>